<feature type="domain" description="HTH deoR-type" evidence="4">
    <location>
        <begin position="5"/>
        <end position="60"/>
    </location>
</feature>
<comment type="caution">
    <text evidence="5">The sequence shown here is derived from an EMBL/GenBank/DDBJ whole genome shotgun (WGS) entry which is preliminary data.</text>
</comment>
<dbReference type="SMART" id="SM00420">
    <property type="entry name" value="HTH_DEOR"/>
    <property type="match status" value="1"/>
</dbReference>
<dbReference type="PROSITE" id="PS00894">
    <property type="entry name" value="HTH_DEOR_1"/>
    <property type="match status" value="1"/>
</dbReference>
<dbReference type="SUPFAM" id="SSF46785">
    <property type="entry name" value="Winged helix' DNA-binding domain"/>
    <property type="match status" value="1"/>
</dbReference>
<name>A0ABX1Z801_9BACL</name>
<reference evidence="5 6" key="1">
    <citation type="submission" date="2019-10" db="EMBL/GenBank/DDBJ databases">
        <title>Description of Paenibacillus choica sp. nov.</title>
        <authorList>
            <person name="Carlier A."/>
            <person name="Qi S."/>
        </authorList>
    </citation>
    <scope>NUCLEOTIDE SEQUENCE [LARGE SCALE GENOMIC DNA]</scope>
    <source>
        <strain evidence="5 6">LMG 31460</strain>
    </source>
</reference>
<gene>
    <name evidence="5" type="ORF">GC102_19730</name>
</gene>
<dbReference type="EMBL" id="WHOC01000095">
    <property type="protein sequence ID" value="NOU87980.1"/>
    <property type="molecule type" value="Genomic_DNA"/>
</dbReference>
<evidence type="ECO:0000256" key="2">
    <source>
        <dbReference type="ARBA" id="ARBA00023125"/>
    </source>
</evidence>
<dbReference type="PANTHER" id="PTHR30363">
    <property type="entry name" value="HTH-TYPE TRANSCRIPTIONAL REGULATOR SRLR-RELATED"/>
    <property type="match status" value="1"/>
</dbReference>
<dbReference type="Gene3D" id="3.40.50.1360">
    <property type="match status" value="1"/>
</dbReference>
<dbReference type="InterPro" id="IPR037171">
    <property type="entry name" value="NagB/RpiA_transferase-like"/>
</dbReference>
<dbReference type="Gene3D" id="1.10.10.10">
    <property type="entry name" value="Winged helix-like DNA-binding domain superfamily/Winged helix DNA-binding domain"/>
    <property type="match status" value="1"/>
</dbReference>
<dbReference type="InterPro" id="IPR018356">
    <property type="entry name" value="Tscrpt_reg_HTH_DeoR_CS"/>
</dbReference>
<dbReference type="Pfam" id="PF08220">
    <property type="entry name" value="HTH_DeoR"/>
    <property type="match status" value="1"/>
</dbReference>
<protein>
    <submittedName>
        <fullName evidence="5">DeoR family transcriptional regulator</fullName>
    </submittedName>
</protein>
<dbReference type="PANTHER" id="PTHR30363:SF44">
    <property type="entry name" value="AGA OPERON TRANSCRIPTIONAL REPRESSOR-RELATED"/>
    <property type="match status" value="1"/>
</dbReference>
<keyword evidence="6" id="KW-1185">Reference proteome</keyword>
<dbReference type="InterPro" id="IPR036390">
    <property type="entry name" value="WH_DNA-bd_sf"/>
</dbReference>
<proteinExistence type="predicted"/>
<dbReference type="InterPro" id="IPR001034">
    <property type="entry name" value="DeoR_HTH"/>
</dbReference>
<sequence length="264" mass="28901">MSVLSLERKTLILDRLQAYGKVNAAELAKLIDVSMETVRRDLDMLEKEGLLKRVHGGAVKVNFQLGEPPFIQRKNVSLENKKIMARKAAQLVRDGDTIVMGAGTTILEMASAIRGVNKVTILTNSVPTANTLLDSLNQSLFHGKVILLGGELNAEQYSANGSVCEKMLDLFCVNKTFISPGGISLSGVMEYTLEEASISAKMIQVAKEAIILADHSKIGAEALCKFSKLDQINAIICDLDAPQSWEPFLENIDWITADEEIDEH</sequence>
<accession>A0ABX1Z801</accession>
<keyword evidence="1" id="KW-0805">Transcription regulation</keyword>
<evidence type="ECO:0000256" key="3">
    <source>
        <dbReference type="ARBA" id="ARBA00023163"/>
    </source>
</evidence>
<dbReference type="PRINTS" id="PR00037">
    <property type="entry name" value="HTHLACR"/>
</dbReference>
<dbReference type="Pfam" id="PF00455">
    <property type="entry name" value="DeoRC"/>
    <property type="match status" value="1"/>
</dbReference>
<organism evidence="5 6">
    <name type="scientific">Paenibacillus germinis</name>
    <dbReference type="NCBI Taxonomy" id="2654979"/>
    <lineage>
        <taxon>Bacteria</taxon>
        <taxon>Bacillati</taxon>
        <taxon>Bacillota</taxon>
        <taxon>Bacilli</taxon>
        <taxon>Bacillales</taxon>
        <taxon>Paenibacillaceae</taxon>
        <taxon>Paenibacillus</taxon>
    </lineage>
</organism>
<dbReference type="Proteomes" id="UP000658690">
    <property type="component" value="Unassembled WGS sequence"/>
</dbReference>
<evidence type="ECO:0000313" key="6">
    <source>
        <dbReference type="Proteomes" id="UP000658690"/>
    </source>
</evidence>
<dbReference type="PROSITE" id="PS51000">
    <property type="entry name" value="HTH_DEOR_2"/>
    <property type="match status" value="1"/>
</dbReference>
<dbReference type="InterPro" id="IPR036388">
    <property type="entry name" value="WH-like_DNA-bd_sf"/>
</dbReference>
<keyword evidence="2" id="KW-0238">DNA-binding</keyword>
<dbReference type="InterPro" id="IPR050313">
    <property type="entry name" value="Carb_Metab_HTH_regulators"/>
</dbReference>
<dbReference type="RefSeq" id="WP_171691097.1">
    <property type="nucleotide sequence ID" value="NZ_WHOC01000095.1"/>
</dbReference>
<dbReference type="SUPFAM" id="SSF100950">
    <property type="entry name" value="NagB/RpiA/CoA transferase-like"/>
    <property type="match status" value="1"/>
</dbReference>
<dbReference type="InterPro" id="IPR014036">
    <property type="entry name" value="DeoR-like_C"/>
</dbReference>
<evidence type="ECO:0000259" key="4">
    <source>
        <dbReference type="PROSITE" id="PS51000"/>
    </source>
</evidence>
<dbReference type="SMART" id="SM01134">
    <property type="entry name" value="DeoRC"/>
    <property type="match status" value="1"/>
</dbReference>
<evidence type="ECO:0000256" key="1">
    <source>
        <dbReference type="ARBA" id="ARBA00023015"/>
    </source>
</evidence>
<evidence type="ECO:0000313" key="5">
    <source>
        <dbReference type="EMBL" id="NOU87980.1"/>
    </source>
</evidence>
<keyword evidence="3" id="KW-0804">Transcription</keyword>